<comment type="caution">
    <text evidence="1">The sequence shown here is derived from an EMBL/GenBank/DDBJ whole genome shotgun (WGS) entry which is preliminary data.</text>
</comment>
<gene>
    <name evidence="1" type="ORF">H8B06_18005</name>
</gene>
<name>A0ABR7YTS0_9SPHI</name>
<evidence type="ECO:0000313" key="2">
    <source>
        <dbReference type="Proteomes" id="UP000602759"/>
    </source>
</evidence>
<protein>
    <recommendedName>
        <fullName evidence="3">Peptide-N(4)-(N-acetyl-beta-glucosaminyl)asparagine amidase</fullName>
    </recommendedName>
</protein>
<dbReference type="PANTHER" id="PTHR35532">
    <property type="entry name" value="SIMILAR TO POLYHYDROXYALKANOATE DEPOLYMERASE"/>
    <property type="match status" value="1"/>
</dbReference>
<dbReference type="RefSeq" id="WP_190995585.1">
    <property type="nucleotide sequence ID" value="NZ_JACOIK010000014.1"/>
</dbReference>
<evidence type="ECO:0008006" key="3">
    <source>
        <dbReference type="Google" id="ProtNLM"/>
    </source>
</evidence>
<dbReference type="PANTHER" id="PTHR35532:SF5">
    <property type="entry name" value="CARBOHYDRATE-BINDING DOMAIN-CONTAINING PROTEIN"/>
    <property type="match status" value="1"/>
</dbReference>
<reference evidence="1 2" key="1">
    <citation type="submission" date="2020-08" db="EMBL/GenBank/DDBJ databases">
        <title>Sphingobacterium sp. DN00404 isolated from aquaculture water.</title>
        <authorList>
            <person name="Zhang M."/>
        </authorList>
    </citation>
    <scope>NUCLEOTIDE SEQUENCE [LARGE SCALE GENOMIC DNA]</scope>
    <source>
        <strain evidence="1 2">DN00404</strain>
    </source>
</reference>
<accession>A0ABR7YTS0</accession>
<dbReference type="Proteomes" id="UP000602759">
    <property type="component" value="Unassembled WGS sequence"/>
</dbReference>
<dbReference type="Gene3D" id="2.60.120.260">
    <property type="entry name" value="Galactose-binding domain-like"/>
    <property type="match status" value="1"/>
</dbReference>
<keyword evidence="2" id="KW-1185">Reference proteome</keyword>
<sequence>MPYHRSKQHVKLPKAYNDFFALLDSTYQYMFDGMTSDSILKITPKIYDSVRTEIGYVFQKMEKPAFAENSISDIKLISSAFLTEHIDHAFMTWEESPLLVKMSFEDFKEFVLPYRTTNEELLTNRSALKRQWNSILTYDGLEDIRKPLNRYKAFIGKCRWLNKYTKPESHAAIYDLIFPKFSMNCHSLTNWSVNILRSCGVPVVYEYTPQWKDRNSRHFWGVSPDSSGIWQPYTTPDNNLRENLESDIIQASKVYRRTFGVNKNTPYFLTSSSLEFVPKELSSPLLNDQTWRYHKTITLRMPFPENEENKVAYLCLFQGEELHPVAWGKVDKQKQEAVFEQVPLNTVFVPVYYNEDESCIIFSSPFVIRDRSTVNAFAEPLTKNKQEKIYEFVLGQENDFEQISKKNDDLKLEYIKLSPLTQSHEEMTVTRKYPEKLHLKQMQQALKNSYFVGIEGKRKDTLTFLDTAPIPYWQEVALYNDKPYRYYRFYTHDGGPIHIAEMEFLGQPKVGVSYKEPSPLPIFVPQDTNRVDQRNLYHIIGEPQAIGSYPHYVYDGDIATVGGSSRTGMDFGRPVVITHVRFVPRTADNGIVPDDEYRLYYFDGGDWKAHETKKAKFNFISFKDVPSGTVYWLRNLSNGREELPFLYENGQQKFIHTIDQ</sequence>
<organism evidence="1 2">
    <name type="scientific">Sphingobacterium micropteri</name>
    <dbReference type="NCBI Taxonomy" id="2763501"/>
    <lineage>
        <taxon>Bacteria</taxon>
        <taxon>Pseudomonadati</taxon>
        <taxon>Bacteroidota</taxon>
        <taxon>Sphingobacteriia</taxon>
        <taxon>Sphingobacteriales</taxon>
        <taxon>Sphingobacteriaceae</taxon>
        <taxon>Sphingobacterium</taxon>
    </lineage>
</organism>
<evidence type="ECO:0000313" key="1">
    <source>
        <dbReference type="EMBL" id="MBD1434725.1"/>
    </source>
</evidence>
<dbReference type="EMBL" id="JACOIK010000014">
    <property type="protein sequence ID" value="MBD1434725.1"/>
    <property type="molecule type" value="Genomic_DNA"/>
</dbReference>
<proteinExistence type="predicted"/>